<dbReference type="PANTHER" id="PTHR43845">
    <property type="entry name" value="BLR5969 PROTEIN"/>
    <property type="match status" value="1"/>
</dbReference>
<evidence type="ECO:0000313" key="4">
    <source>
        <dbReference type="Proteomes" id="UP000650524"/>
    </source>
</evidence>
<dbReference type="Pfam" id="PF14535">
    <property type="entry name" value="AMP-binding_C_2"/>
    <property type="match status" value="1"/>
</dbReference>
<gene>
    <name evidence="3" type="ORF">H8E19_05155</name>
</gene>
<evidence type="ECO:0000313" key="3">
    <source>
        <dbReference type="EMBL" id="MBC8176772.1"/>
    </source>
</evidence>
<feature type="domain" description="AMP-dependent synthetase/ligase" evidence="1">
    <location>
        <begin position="103"/>
        <end position="315"/>
    </location>
</feature>
<dbReference type="Proteomes" id="UP000650524">
    <property type="component" value="Unassembled WGS sequence"/>
</dbReference>
<dbReference type="SUPFAM" id="SSF56801">
    <property type="entry name" value="Acetyl-CoA synthetase-like"/>
    <property type="match status" value="1"/>
</dbReference>
<dbReference type="InterPro" id="IPR045851">
    <property type="entry name" value="AMP-bd_C_sf"/>
</dbReference>
<evidence type="ECO:0000259" key="2">
    <source>
        <dbReference type="Pfam" id="PF14535"/>
    </source>
</evidence>
<dbReference type="InterPro" id="IPR028154">
    <property type="entry name" value="AMP-dep_Lig_C"/>
</dbReference>
<dbReference type="PANTHER" id="PTHR43845:SF1">
    <property type="entry name" value="BLR5969 PROTEIN"/>
    <property type="match status" value="1"/>
</dbReference>
<reference evidence="3 4" key="1">
    <citation type="submission" date="2020-08" db="EMBL/GenBank/DDBJ databases">
        <title>Bridging the membrane lipid divide: bacteria of the FCB group superphylum have the potential to synthesize archaeal ether lipids.</title>
        <authorList>
            <person name="Villanueva L."/>
            <person name="Von Meijenfeldt F.A.B."/>
            <person name="Westbye A.B."/>
            <person name="Yadav S."/>
            <person name="Hopmans E.C."/>
            <person name="Dutilh B.E."/>
            <person name="Sinninghe Damste J.S."/>
        </authorList>
    </citation>
    <scope>NUCLEOTIDE SEQUENCE [LARGE SCALE GENOMIC DNA]</scope>
    <source>
        <strain evidence="3">NIOZ-UU27</strain>
    </source>
</reference>
<dbReference type="InterPro" id="IPR000873">
    <property type="entry name" value="AMP-dep_synth/lig_dom"/>
</dbReference>
<dbReference type="Gene3D" id="3.40.50.12780">
    <property type="entry name" value="N-terminal domain of ligase-like"/>
    <property type="match status" value="1"/>
</dbReference>
<evidence type="ECO:0000259" key="1">
    <source>
        <dbReference type="Pfam" id="PF00501"/>
    </source>
</evidence>
<dbReference type="AlphaFoldDB" id="A0A8J6MXK3"/>
<comment type="caution">
    <text evidence="3">The sequence shown here is derived from an EMBL/GenBank/DDBJ whole genome shotgun (WGS) entry which is preliminary data.</text>
</comment>
<sequence>MTKDKLMEWPPEYDRSFIPPDDSPYWNRELETMDPAQREEEVILPKLQAQIKYAYENSSFYKKKWGKAGVRPEDIRSLDDFEKIPFVTKEEIRQDQIEHPPFGSNCCVSQEEVARVHGTSGTTGKPTAFSISKGDVERIAEAHARIMWNFGLRPKDTVFIGSFFSLYLGSWGALLGTERLGATVFPFGAGVPGQSDRALEWMKEVKPTAFYGTPSYSLYLAEKALARGFDPLKDFNFKILFFSGEPGAGVPSTKKRIEEIYGGICIDAGSTAEMTPWMASCECNHRQGMHLYQDIVYSELVDLDTKKRLPYGEEGATVYTHLERTSQPMIRFWAGDISMWVDDPCPCGRTYPRFPKGVYGRADDMFVVRGENVYPSAIEDSIRAIKGFGDEFRIIITREKTMDELIVQAEYAPDVKPGDAPGLKAQLEKVLKARGLRTVVQMKEPNSIERTQFKAKRIIDKRDLYDHIITEK</sequence>
<dbReference type="EMBL" id="JACNJD010000160">
    <property type="protein sequence ID" value="MBC8176772.1"/>
    <property type="molecule type" value="Genomic_DNA"/>
</dbReference>
<dbReference type="InterPro" id="IPR042099">
    <property type="entry name" value="ANL_N_sf"/>
</dbReference>
<feature type="domain" description="AMP-dependent ligase C-terminal" evidence="2">
    <location>
        <begin position="370"/>
        <end position="462"/>
    </location>
</feature>
<accession>A0A8J6MXK3</accession>
<name>A0A8J6MXK3_9DELT</name>
<proteinExistence type="predicted"/>
<organism evidence="3 4">
    <name type="scientific">Candidatus Desulfacyla euxinica</name>
    <dbReference type="NCBI Taxonomy" id="2841693"/>
    <lineage>
        <taxon>Bacteria</taxon>
        <taxon>Deltaproteobacteria</taxon>
        <taxon>Candidatus Desulfacyla</taxon>
    </lineage>
</organism>
<dbReference type="Pfam" id="PF00501">
    <property type="entry name" value="AMP-binding"/>
    <property type="match status" value="1"/>
</dbReference>
<protein>
    <submittedName>
        <fullName evidence="3">AMP-binding protein</fullName>
    </submittedName>
</protein>
<dbReference type="Gene3D" id="3.30.300.30">
    <property type="match status" value="1"/>
</dbReference>